<evidence type="ECO:0000313" key="1">
    <source>
        <dbReference type="EMBL" id="AKF12617.1"/>
    </source>
</evidence>
<gene>
    <name evidence="1" type="ORF">PHIM7_69</name>
</gene>
<proteinExistence type="predicted"/>
<accession>A0A0F6WBQ7</accession>
<organism evidence="1 2">
    <name type="scientific">Sinorhizobium phage phiM7</name>
    <dbReference type="NCBI Taxonomy" id="1647403"/>
    <lineage>
        <taxon>Viruses</taxon>
        <taxon>Duplodnaviria</taxon>
        <taxon>Heunggongvirae</taxon>
        <taxon>Uroviricota</taxon>
        <taxon>Caudoviricetes</taxon>
        <taxon>Emdodecavirus</taxon>
        <taxon>Emdodecavirus M7</taxon>
    </lineage>
</organism>
<dbReference type="EMBL" id="KR052480">
    <property type="protein sequence ID" value="AKF12617.1"/>
    <property type="molecule type" value="Genomic_DNA"/>
</dbReference>
<evidence type="ECO:0000313" key="2">
    <source>
        <dbReference type="Proteomes" id="UP000221947"/>
    </source>
</evidence>
<protein>
    <submittedName>
        <fullName evidence="1">Uncharacterized protein</fullName>
    </submittedName>
</protein>
<reference evidence="1 2" key="1">
    <citation type="submission" date="2015-04" db="EMBL/GenBank/DDBJ databases">
        <authorList>
            <person name="Schouten J.T."/>
            <person name="Crockett J.T."/>
            <person name="Hodson T.S."/>
            <person name="Hyde J.R."/>
            <person name="Smith T.A."/>
            <person name="Merrill B.D."/>
            <person name="Crook M.B."/>
            <person name="Griffitts J.S."/>
            <person name="Burnett S.H."/>
            <person name="Grose J.H."/>
            <person name="Breakwell D.P."/>
        </authorList>
    </citation>
    <scope>NUCLEOTIDE SEQUENCE [LARGE SCALE GENOMIC DNA]</scope>
</reference>
<sequence length="79" mass="8946">MKMPKYVLVASGHVTTPTLTISMRGDVLEDVRENAVEIVQQLTPAGYFSFTLYEVGKEIDVYIESYRSEVQKPVVTTYL</sequence>
<dbReference type="Proteomes" id="UP000221947">
    <property type="component" value="Segment"/>
</dbReference>
<name>A0A0F6WBQ7_9CAUD</name>
<keyword evidence="2" id="KW-1185">Reference proteome</keyword>